<feature type="region of interest" description="Disordered" evidence="10">
    <location>
        <begin position="327"/>
        <end position="348"/>
    </location>
</feature>
<dbReference type="GO" id="GO:0048167">
    <property type="term" value="P:regulation of synaptic plasticity"/>
    <property type="evidence" value="ECO:0007669"/>
    <property type="project" value="TreeGrafter"/>
</dbReference>
<dbReference type="InterPro" id="IPR019323">
    <property type="entry name" value="ELKS/CAST"/>
</dbReference>
<proteinExistence type="predicted"/>
<evidence type="ECO:0000256" key="2">
    <source>
        <dbReference type="ARBA" id="ARBA00022490"/>
    </source>
</evidence>
<feature type="region of interest" description="Disordered" evidence="10">
    <location>
        <begin position="1"/>
        <end position="38"/>
    </location>
</feature>
<evidence type="ECO:0000259" key="11">
    <source>
        <dbReference type="PROSITE" id="PS50206"/>
    </source>
</evidence>
<keyword evidence="3" id="KW-0597">Phosphoprotein</keyword>
<keyword evidence="6" id="KW-0206">Cytoskeleton</keyword>
<gene>
    <name evidence="12" type="ORF">OTU49_013232</name>
</gene>
<comment type="subcellular location">
    <subcellularLocation>
        <location evidence="1">Cytoplasm</location>
        <location evidence="1">Cytoskeleton</location>
    </subcellularLocation>
    <subcellularLocation>
        <location evidence="8">Presynapse</location>
    </subcellularLocation>
</comment>
<keyword evidence="5 9" id="KW-0175">Coiled coil</keyword>
<dbReference type="GO" id="GO:0030424">
    <property type="term" value="C:axon"/>
    <property type="evidence" value="ECO:0007669"/>
    <property type="project" value="UniProtKB-SubCell"/>
</dbReference>
<keyword evidence="7" id="KW-0966">Cell projection</keyword>
<keyword evidence="2" id="KW-0963">Cytoplasm</keyword>
<evidence type="ECO:0000256" key="5">
    <source>
        <dbReference type="ARBA" id="ARBA00023054"/>
    </source>
</evidence>
<dbReference type="Proteomes" id="UP001445076">
    <property type="component" value="Unassembled WGS sequence"/>
</dbReference>
<evidence type="ECO:0000313" key="12">
    <source>
        <dbReference type="EMBL" id="KAK8720584.1"/>
    </source>
</evidence>
<dbReference type="GO" id="GO:0048788">
    <property type="term" value="C:cytoskeleton of presynaptic active zone"/>
    <property type="evidence" value="ECO:0007669"/>
    <property type="project" value="TreeGrafter"/>
</dbReference>
<feature type="coiled-coil region" evidence="9">
    <location>
        <begin position="438"/>
        <end position="563"/>
    </location>
</feature>
<sequence length="660" mass="75281">MARESEGPVLGGGLMAGGVTGSRWGSRASLVTPPPTDDSRLLQVLQDRERKAKSQLEESRLEIQKRDQEILALSAKMKTLEEQHTDYQRHITVLKESLCAKEEHYNMLQADVEELRQRLEEKNKTIEKKTQQALQTTQERNKLNSELTELRDHMDIKDRKINVLQRKLDLHEANQKLQNGGRAGNDSQAIRRQLEDQMKMVEQKVHSLEQRNKQLDEKEKTLVELDARLNKKREQINHMEQQLAKAQTAEGSTASESSKQLTELRRILGEREKEIECLQQSQVKAQSELQAAQSETERLLQVMQMGQEEHFAKDKAIKDLQEALRAERSGTAPSAMPAKKPTMAATPGTPAKMDGIPAGLSTAAAGQMAASAAEKASAASEAAKATLEQAKNVAQPLETQSRPDQPEMDMVEIEGREREYKLHINQVEVDIKLKDSLISNLSEENKTQRERIEELEGEIHVLEEEARKNERIEELEELVIVVKHKNERIEELEEALRQSVRIATDMELEKRDEEERRKEITEKLNKLERKLESSVQKVRCSHCQTVKERLSELEIRYKNLISQRHRHLMELWELKQEALTSALSEKDAHLALLEVGGVRSSRAAQELETLKKARVKLLDAIKDLGEERVRLSQEYLATEIATEATPTEMSPSQQKVDQES</sequence>
<dbReference type="AlphaFoldDB" id="A0AAW0VW88"/>
<evidence type="ECO:0000256" key="1">
    <source>
        <dbReference type="ARBA" id="ARBA00004245"/>
    </source>
</evidence>
<evidence type="ECO:0000256" key="9">
    <source>
        <dbReference type="SAM" id="Coils"/>
    </source>
</evidence>
<feature type="domain" description="Rhodanese" evidence="11">
    <location>
        <begin position="586"/>
        <end position="630"/>
    </location>
</feature>
<dbReference type="PANTHER" id="PTHR18861:SF0">
    <property type="entry name" value="BRUCHPILOT, ISOFORM J"/>
    <property type="match status" value="1"/>
</dbReference>
<dbReference type="PROSITE" id="PS50206">
    <property type="entry name" value="RHODANESE_3"/>
    <property type="match status" value="1"/>
</dbReference>
<dbReference type="EMBL" id="JARKIK010000314">
    <property type="protein sequence ID" value="KAK8720584.1"/>
    <property type="molecule type" value="Genomic_DNA"/>
</dbReference>
<keyword evidence="4" id="KW-0770">Synapse</keyword>
<keyword evidence="13" id="KW-1185">Reference proteome</keyword>
<accession>A0AAW0VW88</accession>
<feature type="compositionally biased region" description="Gly residues" evidence="10">
    <location>
        <begin position="9"/>
        <end position="20"/>
    </location>
</feature>
<evidence type="ECO:0000313" key="13">
    <source>
        <dbReference type="Proteomes" id="UP001445076"/>
    </source>
</evidence>
<organism evidence="12 13">
    <name type="scientific">Cherax quadricarinatus</name>
    <name type="common">Australian red claw crayfish</name>
    <dbReference type="NCBI Taxonomy" id="27406"/>
    <lineage>
        <taxon>Eukaryota</taxon>
        <taxon>Metazoa</taxon>
        <taxon>Ecdysozoa</taxon>
        <taxon>Arthropoda</taxon>
        <taxon>Crustacea</taxon>
        <taxon>Multicrustacea</taxon>
        <taxon>Malacostraca</taxon>
        <taxon>Eumalacostraca</taxon>
        <taxon>Eucarida</taxon>
        <taxon>Decapoda</taxon>
        <taxon>Pleocyemata</taxon>
        <taxon>Astacidea</taxon>
        <taxon>Parastacoidea</taxon>
        <taxon>Parastacidae</taxon>
        <taxon>Cherax</taxon>
    </lineage>
</organism>
<dbReference type="Pfam" id="PF10174">
    <property type="entry name" value="Cast"/>
    <property type="match status" value="2"/>
</dbReference>
<protein>
    <recommendedName>
        <fullName evidence="11">Rhodanese domain-containing protein</fullName>
    </recommendedName>
</protein>
<evidence type="ECO:0000256" key="3">
    <source>
        <dbReference type="ARBA" id="ARBA00022553"/>
    </source>
</evidence>
<dbReference type="InterPro" id="IPR001763">
    <property type="entry name" value="Rhodanese-like_dom"/>
</dbReference>
<dbReference type="GO" id="GO:0007274">
    <property type="term" value="P:neuromuscular synaptic transmission"/>
    <property type="evidence" value="ECO:0007669"/>
    <property type="project" value="TreeGrafter"/>
</dbReference>
<evidence type="ECO:0000256" key="4">
    <source>
        <dbReference type="ARBA" id="ARBA00023018"/>
    </source>
</evidence>
<reference evidence="12 13" key="1">
    <citation type="journal article" date="2024" name="BMC Genomics">
        <title>Genome assembly of redclaw crayfish (Cherax quadricarinatus) provides insights into its immune adaptation and hypoxia tolerance.</title>
        <authorList>
            <person name="Liu Z."/>
            <person name="Zheng J."/>
            <person name="Li H."/>
            <person name="Fang K."/>
            <person name="Wang S."/>
            <person name="He J."/>
            <person name="Zhou D."/>
            <person name="Weng S."/>
            <person name="Chi M."/>
            <person name="Gu Z."/>
            <person name="He J."/>
            <person name="Li F."/>
            <person name="Wang M."/>
        </authorList>
    </citation>
    <scope>NUCLEOTIDE SEQUENCE [LARGE SCALE GENOMIC DNA]</scope>
    <source>
        <strain evidence="12">ZL_2023a</strain>
    </source>
</reference>
<dbReference type="PANTHER" id="PTHR18861">
    <property type="entry name" value="ELKS/RAB6-INTERACTING/CAST PROTEIN"/>
    <property type="match status" value="1"/>
</dbReference>
<evidence type="ECO:0000256" key="10">
    <source>
        <dbReference type="SAM" id="MobiDB-lite"/>
    </source>
</evidence>
<evidence type="ECO:0000256" key="6">
    <source>
        <dbReference type="ARBA" id="ARBA00023212"/>
    </source>
</evidence>
<feature type="coiled-coil region" evidence="9">
    <location>
        <begin position="42"/>
        <end position="295"/>
    </location>
</feature>
<dbReference type="GO" id="GO:0098882">
    <property type="term" value="F:structural constituent of presynaptic active zone"/>
    <property type="evidence" value="ECO:0007669"/>
    <property type="project" value="TreeGrafter"/>
</dbReference>
<name>A0AAW0VW88_CHEQU</name>
<comment type="caution">
    <text evidence="12">The sequence shown here is derived from an EMBL/GenBank/DDBJ whole genome shotgun (WGS) entry which is preliminary data.</text>
</comment>
<evidence type="ECO:0000256" key="7">
    <source>
        <dbReference type="ARBA" id="ARBA00023273"/>
    </source>
</evidence>
<evidence type="ECO:0000256" key="8">
    <source>
        <dbReference type="ARBA" id="ARBA00034106"/>
    </source>
</evidence>